<protein>
    <submittedName>
        <fullName evidence="1">Uncharacterized protein</fullName>
    </submittedName>
</protein>
<evidence type="ECO:0000313" key="2">
    <source>
        <dbReference type="Proteomes" id="UP000784294"/>
    </source>
</evidence>
<dbReference type="EMBL" id="CAAALY010245185">
    <property type="protein sequence ID" value="VEL33111.1"/>
    <property type="molecule type" value="Genomic_DNA"/>
</dbReference>
<name>A0A448XBS6_9PLAT</name>
<reference evidence="1" key="1">
    <citation type="submission" date="2018-11" db="EMBL/GenBank/DDBJ databases">
        <authorList>
            <consortium name="Pathogen Informatics"/>
        </authorList>
    </citation>
    <scope>NUCLEOTIDE SEQUENCE</scope>
</reference>
<evidence type="ECO:0000313" key="1">
    <source>
        <dbReference type="EMBL" id="VEL33111.1"/>
    </source>
</evidence>
<keyword evidence="2" id="KW-1185">Reference proteome</keyword>
<proteinExistence type="predicted"/>
<gene>
    <name evidence="1" type="ORF">PXEA_LOCUS26551</name>
</gene>
<comment type="caution">
    <text evidence="1">The sequence shown here is derived from an EMBL/GenBank/DDBJ whole genome shotgun (WGS) entry which is preliminary data.</text>
</comment>
<dbReference type="Proteomes" id="UP000784294">
    <property type="component" value="Unassembled WGS sequence"/>
</dbReference>
<accession>A0A448XBS6</accession>
<organism evidence="1 2">
    <name type="scientific">Protopolystoma xenopodis</name>
    <dbReference type="NCBI Taxonomy" id="117903"/>
    <lineage>
        <taxon>Eukaryota</taxon>
        <taxon>Metazoa</taxon>
        <taxon>Spiralia</taxon>
        <taxon>Lophotrochozoa</taxon>
        <taxon>Platyhelminthes</taxon>
        <taxon>Monogenea</taxon>
        <taxon>Polyopisthocotylea</taxon>
        <taxon>Polystomatidea</taxon>
        <taxon>Polystomatidae</taxon>
        <taxon>Protopolystoma</taxon>
    </lineage>
</organism>
<dbReference type="AlphaFoldDB" id="A0A448XBS6"/>
<sequence>MPLHLTALVTGDRREDATFKKNSNSAFSSGIHVNKANPHQWTAVLTSHRSCKHPQRESNRDSARWELVTLTTQPHCHECPLVNRANVNCKEGQASCHIIFFADCHGSTPAGGVDKTDVRSKLQLTLDDNNF</sequence>